<dbReference type="InterPro" id="IPR011108">
    <property type="entry name" value="RMMBL"/>
</dbReference>
<keyword evidence="1" id="KW-0540">Nuclease</keyword>
<keyword evidence="5" id="KW-0269">Exonuclease</keyword>
<proteinExistence type="predicted"/>
<keyword evidence="9" id="KW-1185">Reference proteome</keyword>
<dbReference type="Pfam" id="PF22505">
    <property type="entry name" value="RNase_J_b_CASP"/>
    <property type="match status" value="1"/>
</dbReference>
<dbReference type="SUPFAM" id="SSF56281">
    <property type="entry name" value="Metallo-hydrolase/oxidoreductase"/>
    <property type="match status" value="1"/>
</dbReference>
<reference evidence="8" key="1">
    <citation type="submission" date="2022-10" db="EMBL/GenBank/DDBJ databases">
        <title>YIM 151497 complete genome.</title>
        <authorList>
            <person name="Chen X."/>
        </authorList>
    </citation>
    <scope>NUCLEOTIDE SEQUENCE</scope>
    <source>
        <strain evidence="8">YIM 151497</strain>
    </source>
</reference>
<dbReference type="Proteomes" id="UP001163882">
    <property type="component" value="Chromosome"/>
</dbReference>
<sequence length="570" mass="61750">MTAIRSRNEPMAKKQSGQDEMVFLPLGGVGEIGMNMGLYGFGPADDRKWLVVDCGVSFGGPELPGIELVMPDPSFLEEESDNVVGLVLTHAHEDHYGAILDIWPAFDKPVFAGRFGAAMLKAKRISNNIEDDVEVQIFTPGVPFQVGPFKVEPIEVSHSIPESNALLIETPAGRVIHTGDWKIDPSPIGTPPTNIKRLKEIGSDGKPLALICDSTNAMKEGDSPSETEVGVNLERLIATAKNRVAVTIFASNLGRMISIARAAAKADRQVVAAGRAVHRIAGIARELGLMEGVPEFLDQDAYGYLPRDKVVLIATGSQGESRAAMARIADGSHPVIDLSPGDMAIFSSWAIPGNEKAVQDIQSKLVDKGVQTVTGRDEMIHVSGHPRRHELAQLYDWLKPDILIPVHGEPMHLEAHAAFGREKGIKTVLSIRNGDMVQLFPNTKHHRGEVRTGILYLDGNLLCTPEESNVRDRRRLAFGGVAIVSLVVNGRGQIVSGPEFDLDGLPDLADDDDPLSAVAQSAARGAIKSFPEKRRADTGRFAEAIRRAVRSELNAAWGRKPIVKVFVHKV</sequence>
<accession>A0ABY6IJ60</accession>
<evidence type="ECO:0000256" key="1">
    <source>
        <dbReference type="ARBA" id="ARBA00022722"/>
    </source>
</evidence>
<gene>
    <name evidence="8" type="ORF">OF122_11100</name>
</gene>
<keyword evidence="4" id="KW-0862">Zinc</keyword>
<keyword evidence="2" id="KW-0479">Metal-binding</keyword>
<dbReference type="InterPro" id="IPR042173">
    <property type="entry name" value="RNase_J_2"/>
</dbReference>
<evidence type="ECO:0000313" key="9">
    <source>
        <dbReference type="Proteomes" id="UP001163882"/>
    </source>
</evidence>
<dbReference type="Gene3D" id="3.60.15.10">
    <property type="entry name" value="Ribonuclease Z/Hydroxyacylglutathione hydrolase-like"/>
    <property type="match status" value="1"/>
</dbReference>
<dbReference type="PANTHER" id="PTHR43694:SF1">
    <property type="entry name" value="RIBONUCLEASE J"/>
    <property type="match status" value="1"/>
</dbReference>
<keyword evidence="3" id="KW-0378">Hydrolase</keyword>
<dbReference type="Gene3D" id="3.40.50.10710">
    <property type="entry name" value="Metallo-hydrolase/oxidoreductase"/>
    <property type="match status" value="1"/>
</dbReference>
<dbReference type="InterPro" id="IPR055132">
    <property type="entry name" value="RNase_J_b_CASP"/>
</dbReference>
<evidence type="ECO:0000256" key="6">
    <source>
        <dbReference type="ARBA" id="ARBA00022884"/>
    </source>
</evidence>
<evidence type="ECO:0000259" key="7">
    <source>
        <dbReference type="SMART" id="SM00849"/>
    </source>
</evidence>
<name>A0ABY6IJ60_9HYPH</name>
<evidence type="ECO:0000256" key="2">
    <source>
        <dbReference type="ARBA" id="ARBA00022723"/>
    </source>
</evidence>
<dbReference type="InterPro" id="IPR041636">
    <property type="entry name" value="RNase_J_C"/>
</dbReference>
<dbReference type="EMBL" id="CP107716">
    <property type="protein sequence ID" value="UYQ70626.1"/>
    <property type="molecule type" value="Genomic_DNA"/>
</dbReference>
<keyword evidence="6" id="KW-0694">RNA-binding</keyword>
<dbReference type="Pfam" id="PF17770">
    <property type="entry name" value="RNase_J_C"/>
    <property type="match status" value="1"/>
</dbReference>
<dbReference type="SMART" id="SM00849">
    <property type="entry name" value="Lactamase_B"/>
    <property type="match status" value="1"/>
</dbReference>
<evidence type="ECO:0000256" key="3">
    <source>
        <dbReference type="ARBA" id="ARBA00022801"/>
    </source>
</evidence>
<evidence type="ECO:0000313" key="8">
    <source>
        <dbReference type="EMBL" id="UYQ70626.1"/>
    </source>
</evidence>
<dbReference type="RefSeq" id="WP_264224316.1">
    <property type="nucleotide sequence ID" value="NZ_CP107716.1"/>
</dbReference>
<dbReference type="Gene3D" id="3.10.20.580">
    <property type="match status" value="1"/>
</dbReference>
<dbReference type="PANTHER" id="PTHR43694">
    <property type="entry name" value="RIBONUCLEASE J"/>
    <property type="match status" value="1"/>
</dbReference>
<organism evidence="8 9">
    <name type="scientific">Pelagibacterium flavum</name>
    <dbReference type="NCBI Taxonomy" id="2984530"/>
    <lineage>
        <taxon>Bacteria</taxon>
        <taxon>Pseudomonadati</taxon>
        <taxon>Pseudomonadota</taxon>
        <taxon>Alphaproteobacteria</taxon>
        <taxon>Hyphomicrobiales</taxon>
        <taxon>Devosiaceae</taxon>
        <taxon>Pelagibacterium</taxon>
    </lineage>
</organism>
<dbReference type="CDD" id="cd07714">
    <property type="entry name" value="RNaseJ_MBL-fold"/>
    <property type="match status" value="1"/>
</dbReference>
<evidence type="ECO:0000256" key="4">
    <source>
        <dbReference type="ARBA" id="ARBA00022833"/>
    </source>
</evidence>
<dbReference type="InterPro" id="IPR036866">
    <property type="entry name" value="RibonucZ/Hydroxyglut_hydro"/>
</dbReference>
<feature type="domain" description="Metallo-beta-lactamase" evidence="7">
    <location>
        <begin position="33"/>
        <end position="233"/>
    </location>
</feature>
<dbReference type="InterPro" id="IPR001279">
    <property type="entry name" value="Metallo-B-lactamas"/>
</dbReference>
<dbReference type="Pfam" id="PF12706">
    <property type="entry name" value="Lactamase_B_2"/>
    <property type="match status" value="1"/>
</dbReference>
<protein>
    <submittedName>
        <fullName evidence="8">Ribonuclease J</fullName>
    </submittedName>
</protein>
<dbReference type="Pfam" id="PF07521">
    <property type="entry name" value="RMMBL"/>
    <property type="match status" value="1"/>
</dbReference>
<evidence type="ECO:0000256" key="5">
    <source>
        <dbReference type="ARBA" id="ARBA00022839"/>
    </source>
</evidence>